<dbReference type="OrthoDB" id="2405362at2"/>
<accession>A0A511ZDN0</accession>
<dbReference type="InterPro" id="IPR006479">
    <property type="entry name" value="Holin"/>
</dbReference>
<evidence type="ECO:0000256" key="4">
    <source>
        <dbReference type="ARBA" id="ARBA00023136"/>
    </source>
</evidence>
<keyword evidence="4" id="KW-0472">Membrane</keyword>
<dbReference type="Proteomes" id="UP000321558">
    <property type="component" value="Unassembled WGS sequence"/>
</dbReference>
<comment type="subcellular location">
    <subcellularLocation>
        <location evidence="1">Membrane</location>
    </subcellularLocation>
</comment>
<keyword evidence="3" id="KW-1133">Transmembrane helix</keyword>
<evidence type="ECO:0000313" key="7">
    <source>
        <dbReference type="Proteomes" id="UP000321558"/>
    </source>
</evidence>
<evidence type="ECO:0008006" key="8">
    <source>
        <dbReference type="Google" id="ProtNLM"/>
    </source>
</evidence>
<evidence type="ECO:0000313" key="6">
    <source>
        <dbReference type="EMBL" id="GEN85542.1"/>
    </source>
</evidence>
<dbReference type="AlphaFoldDB" id="A0A511ZDN0"/>
<evidence type="ECO:0000256" key="2">
    <source>
        <dbReference type="ARBA" id="ARBA00022692"/>
    </source>
</evidence>
<dbReference type="Pfam" id="PF04688">
    <property type="entry name" value="Holin_SPP1"/>
    <property type="match status" value="1"/>
</dbReference>
<dbReference type="RefSeq" id="WP_147207936.1">
    <property type="nucleotide sequence ID" value="NZ_BJYM01000001.1"/>
</dbReference>
<keyword evidence="2" id="KW-0812">Transmembrane</keyword>
<protein>
    <recommendedName>
        <fullName evidence="8">Holin</fullName>
    </recommendedName>
</protein>
<keyword evidence="7" id="KW-1185">Reference proteome</keyword>
<dbReference type="GO" id="GO:0016020">
    <property type="term" value="C:membrane"/>
    <property type="evidence" value="ECO:0007669"/>
    <property type="project" value="UniProtKB-SubCell"/>
</dbReference>
<feature type="compositionally biased region" description="Basic residues" evidence="5">
    <location>
        <begin position="79"/>
        <end position="91"/>
    </location>
</feature>
<comment type="caution">
    <text evidence="6">The sequence shown here is derived from an EMBL/GenBank/DDBJ whole genome shotgun (WGS) entry which is preliminary data.</text>
</comment>
<feature type="compositionally biased region" description="Basic and acidic residues" evidence="5">
    <location>
        <begin position="68"/>
        <end position="78"/>
    </location>
</feature>
<evidence type="ECO:0000256" key="1">
    <source>
        <dbReference type="ARBA" id="ARBA00004370"/>
    </source>
</evidence>
<dbReference type="EMBL" id="BJYM01000001">
    <property type="protein sequence ID" value="GEN85542.1"/>
    <property type="molecule type" value="Genomic_DNA"/>
</dbReference>
<dbReference type="STRING" id="582851.GCA_900162665_02951"/>
<proteinExistence type="predicted"/>
<name>A0A511ZDN0_9BACI</name>
<feature type="region of interest" description="Disordered" evidence="5">
    <location>
        <begin position="68"/>
        <end position="91"/>
    </location>
</feature>
<reference evidence="6 7" key="1">
    <citation type="submission" date="2019-07" db="EMBL/GenBank/DDBJ databases">
        <title>Whole genome shotgun sequence of Oceanobacillus sojae NBRC 105379.</title>
        <authorList>
            <person name="Hosoyama A."/>
            <person name="Uohara A."/>
            <person name="Ohji S."/>
            <person name="Ichikawa N."/>
        </authorList>
    </citation>
    <scope>NUCLEOTIDE SEQUENCE [LARGE SCALE GENOMIC DNA]</scope>
    <source>
        <strain evidence="6 7">NBRC 105379</strain>
    </source>
</reference>
<evidence type="ECO:0000256" key="3">
    <source>
        <dbReference type="ARBA" id="ARBA00022989"/>
    </source>
</evidence>
<evidence type="ECO:0000256" key="5">
    <source>
        <dbReference type="SAM" id="MobiDB-lite"/>
    </source>
</evidence>
<sequence length="91" mass="10343">MRKAINNRPYIGERGALIVLVLLNSALQLAGYDVLPFTENDVETFLTVVFNFVAMDAAYWKNNSLTEEAKQADKDMKAKKQAKKGKKTYER</sequence>
<gene>
    <name evidence="6" type="ORF">OSO01_02810</name>
</gene>
<organism evidence="6 7">
    <name type="scientific">Oceanobacillus sojae</name>
    <dbReference type="NCBI Taxonomy" id="582851"/>
    <lineage>
        <taxon>Bacteria</taxon>
        <taxon>Bacillati</taxon>
        <taxon>Bacillota</taxon>
        <taxon>Bacilli</taxon>
        <taxon>Bacillales</taxon>
        <taxon>Bacillaceae</taxon>
        <taxon>Oceanobacillus</taxon>
    </lineage>
</organism>